<dbReference type="GO" id="GO:0003925">
    <property type="term" value="F:G protein activity"/>
    <property type="evidence" value="ECO:0007669"/>
    <property type="project" value="UniProtKB-EC"/>
</dbReference>
<evidence type="ECO:0000256" key="6">
    <source>
        <dbReference type="ARBA" id="ARBA00022741"/>
    </source>
</evidence>
<dbReference type="NCBIfam" id="TIGR00231">
    <property type="entry name" value="small_GTP"/>
    <property type="match status" value="1"/>
</dbReference>
<dbReference type="Pfam" id="PF00071">
    <property type="entry name" value="Ras"/>
    <property type="match status" value="1"/>
</dbReference>
<dbReference type="SMART" id="SM00173">
    <property type="entry name" value="RAS"/>
    <property type="match status" value="1"/>
</dbReference>
<dbReference type="GO" id="GO:0046872">
    <property type="term" value="F:metal ion binding"/>
    <property type="evidence" value="ECO:0007669"/>
    <property type="project" value="UniProtKB-KW"/>
</dbReference>
<organism evidence="19 20">
    <name type="scientific">Ramazzottius varieornatus</name>
    <name type="common">Water bear</name>
    <name type="synonym">Tardigrade</name>
    <dbReference type="NCBI Taxonomy" id="947166"/>
    <lineage>
        <taxon>Eukaryota</taxon>
        <taxon>Metazoa</taxon>
        <taxon>Ecdysozoa</taxon>
        <taxon>Tardigrada</taxon>
        <taxon>Eutardigrada</taxon>
        <taxon>Parachela</taxon>
        <taxon>Hypsibioidea</taxon>
        <taxon>Ramazzottiidae</taxon>
        <taxon>Ramazzottius</taxon>
    </lineage>
</organism>
<keyword evidence="5" id="KW-0479">Metal-binding</keyword>
<comment type="catalytic activity">
    <reaction evidence="16">
        <text>GTP + H2O = GDP + phosphate + H(+)</text>
        <dbReference type="Rhea" id="RHEA:19669"/>
        <dbReference type="ChEBI" id="CHEBI:15377"/>
        <dbReference type="ChEBI" id="CHEBI:15378"/>
        <dbReference type="ChEBI" id="CHEBI:37565"/>
        <dbReference type="ChEBI" id="CHEBI:43474"/>
        <dbReference type="ChEBI" id="CHEBI:58189"/>
        <dbReference type="EC" id="3.6.5.2"/>
    </reaction>
    <physiologicalReaction direction="left-to-right" evidence="16">
        <dbReference type="Rhea" id="RHEA:19670"/>
    </physiologicalReaction>
</comment>
<evidence type="ECO:0000313" key="20">
    <source>
        <dbReference type="Proteomes" id="UP000186922"/>
    </source>
</evidence>
<dbReference type="PROSITE" id="PS51421">
    <property type="entry name" value="RAS"/>
    <property type="match status" value="1"/>
</dbReference>
<evidence type="ECO:0000313" key="19">
    <source>
        <dbReference type="EMBL" id="GAU89804.1"/>
    </source>
</evidence>
<dbReference type="PANTHER" id="PTHR47977">
    <property type="entry name" value="RAS-RELATED PROTEIN RAB"/>
    <property type="match status" value="1"/>
</dbReference>
<proteinExistence type="inferred from homology"/>
<dbReference type="SMART" id="SM00174">
    <property type="entry name" value="RHO"/>
    <property type="match status" value="1"/>
</dbReference>
<evidence type="ECO:0000256" key="2">
    <source>
        <dbReference type="ARBA" id="ARBA00006270"/>
    </source>
</evidence>
<keyword evidence="4" id="KW-0813">Transport</keyword>
<dbReference type="FunFam" id="3.40.50.300:FF:000707">
    <property type="entry name" value="RAB36, member RAS oncogene family"/>
    <property type="match status" value="1"/>
</dbReference>
<keyword evidence="20" id="KW-1185">Reference proteome</keyword>
<gene>
    <name evidence="19" type="primary">RvY_02312-1</name>
    <name evidence="19" type="synonym">RvY_02312.1</name>
    <name evidence="19" type="ORF">RvY_02312</name>
</gene>
<name>A0A1D1UJ90_RAMVA</name>
<dbReference type="AlphaFoldDB" id="A0A1D1UJ90"/>
<keyword evidence="8" id="KW-0460">Magnesium</keyword>
<dbReference type="GO" id="GO:0000139">
    <property type="term" value="C:Golgi membrane"/>
    <property type="evidence" value="ECO:0007669"/>
    <property type="project" value="UniProtKB-SubCell"/>
</dbReference>
<evidence type="ECO:0000256" key="13">
    <source>
        <dbReference type="ARBA" id="ARBA00023288"/>
    </source>
</evidence>
<keyword evidence="11" id="KW-0342">GTP-binding</keyword>
<keyword evidence="12" id="KW-0472">Membrane</keyword>
<dbReference type="PROSITE" id="PS51419">
    <property type="entry name" value="RAB"/>
    <property type="match status" value="1"/>
</dbReference>
<reference evidence="19 20" key="1">
    <citation type="journal article" date="2016" name="Nat. Commun.">
        <title>Extremotolerant tardigrade genome and improved radiotolerance of human cultured cells by tardigrade-unique protein.</title>
        <authorList>
            <person name="Hashimoto T."/>
            <person name="Horikawa D.D."/>
            <person name="Saito Y."/>
            <person name="Kuwahara H."/>
            <person name="Kozuka-Hata H."/>
            <person name="Shin-I T."/>
            <person name="Minakuchi Y."/>
            <person name="Ohishi K."/>
            <person name="Motoyama A."/>
            <person name="Aizu T."/>
            <person name="Enomoto A."/>
            <person name="Kondo K."/>
            <person name="Tanaka S."/>
            <person name="Hara Y."/>
            <person name="Koshikawa S."/>
            <person name="Sagara H."/>
            <person name="Miura T."/>
            <person name="Yokobori S."/>
            <person name="Miyagawa K."/>
            <person name="Suzuki Y."/>
            <person name="Kubo T."/>
            <person name="Oyama M."/>
            <person name="Kohara Y."/>
            <person name="Fujiyama A."/>
            <person name="Arakawa K."/>
            <person name="Katayama T."/>
            <person name="Toyoda A."/>
            <person name="Kunieda T."/>
        </authorList>
    </citation>
    <scope>NUCLEOTIDE SEQUENCE [LARGE SCALE GENOMIC DNA]</scope>
    <source>
        <strain evidence="19 20">YOKOZUNA-1</strain>
    </source>
</reference>
<keyword evidence="7" id="KW-0378">Hydrolase</keyword>
<accession>A0A1D1UJ90</accession>
<comment type="function">
    <text evidence="17">The small GTPases Rab are key regulators of intracellular membrane trafficking, from the formation of transport vesicles to their fusion with membranes. Rabs cycle between an inactive GDP-bound form and an active GTP-bound form that is able to recruit to membranes different sets of downstream effectors directly responsible for vesicle formation, movement, tethering and fusion.</text>
</comment>
<sequence length="284" mass="32147">MTKKTRLNTGADEQWNMIRIKAKKDRTIDTFPRAFRDDATPYTISSFSSTVKDFCAAKKKTSSDGELNISKLILVGDVSVGKTSLVHRFCHDLFNRDYKATIGVDFEVERFDVLDVPFTLQIWDTAGQERFKCIAASYYRGANVVVVVFDLADIKTLESCIRWLNDATDGNNGKPFIFLVGTKRDLCSADSYKRIESKAVEMAKTMEAEYWSISAKTGENVQNLFSRISAMAFDSLITKEAEAQKDKPNAKDVLIAPSIKLTKRRTPKEMATKLLRRTKCWKNS</sequence>
<dbReference type="InterPro" id="IPR005225">
    <property type="entry name" value="Small_GTP-bd"/>
</dbReference>
<comment type="cofactor">
    <cofactor evidence="1">
        <name>Mg(2+)</name>
        <dbReference type="ChEBI" id="CHEBI:18420"/>
    </cofactor>
</comment>
<dbReference type="SUPFAM" id="SSF52540">
    <property type="entry name" value="P-loop containing nucleoside triphosphate hydrolases"/>
    <property type="match status" value="1"/>
</dbReference>
<dbReference type="OrthoDB" id="413584at2759"/>
<dbReference type="Gene3D" id="3.40.50.300">
    <property type="entry name" value="P-loop containing nucleotide triphosphate hydrolases"/>
    <property type="match status" value="1"/>
</dbReference>
<dbReference type="SMART" id="SM00175">
    <property type="entry name" value="RAB"/>
    <property type="match status" value="1"/>
</dbReference>
<evidence type="ECO:0000256" key="4">
    <source>
        <dbReference type="ARBA" id="ARBA00022448"/>
    </source>
</evidence>
<keyword evidence="9" id="KW-0653">Protein transport</keyword>
<evidence type="ECO:0000256" key="18">
    <source>
        <dbReference type="ARBA" id="ARBA00067830"/>
    </source>
</evidence>
<dbReference type="STRING" id="947166.A0A1D1UJ90"/>
<evidence type="ECO:0000256" key="5">
    <source>
        <dbReference type="ARBA" id="ARBA00022723"/>
    </source>
</evidence>
<evidence type="ECO:0000256" key="3">
    <source>
        <dbReference type="ARBA" id="ARBA00011984"/>
    </source>
</evidence>
<dbReference type="Proteomes" id="UP000186922">
    <property type="component" value="Unassembled WGS sequence"/>
</dbReference>
<evidence type="ECO:0000256" key="1">
    <source>
        <dbReference type="ARBA" id="ARBA00001946"/>
    </source>
</evidence>
<keyword evidence="6" id="KW-0547">Nucleotide-binding</keyword>
<comment type="subcellular location">
    <subcellularLocation>
        <location evidence="15">Golgi apparatus membrane</location>
        <topology evidence="15">Lipid-anchor</topology>
    </subcellularLocation>
</comment>
<keyword evidence="14" id="KW-0636">Prenylation</keyword>
<evidence type="ECO:0000256" key="11">
    <source>
        <dbReference type="ARBA" id="ARBA00023134"/>
    </source>
</evidence>
<comment type="similarity">
    <text evidence="2">Belongs to the small GTPase superfamily. Rab family.</text>
</comment>
<comment type="caution">
    <text evidence="19">The sequence shown here is derived from an EMBL/GenBank/DDBJ whole genome shotgun (WGS) entry which is preliminary data.</text>
</comment>
<dbReference type="EC" id="3.6.5.2" evidence="3"/>
<evidence type="ECO:0000256" key="9">
    <source>
        <dbReference type="ARBA" id="ARBA00022927"/>
    </source>
</evidence>
<dbReference type="GO" id="GO:0005525">
    <property type="term" value="F:GTP binding"/>
    <property type="evidence" value="ECO:0007669"/>
    <property type="project" value="UniProtKB-KW"/>
</dbReference>
<evidence type="ECO:0000256" key="14">
    <source>
        <dbReference type="ARBA" id="ARBA00023289"/>
    </source>
</evidence>
<evidence type="ECO:0000256" key="16">
    <source>
        <dbReference type="ARBA" id="ARBA00047660"/>
    </source>
</evidence>
<dbReference type="SMART" id="SM00176">
    <property type="entry name" value="RAN"/>
    <property type="match status" value="1"/>
</dbReference>
<dbReference type="GO" id="GO:0015031">
    <property type="term" value="P:protein transport"/>
    <property type="evidence" value="ECO:0007669"/>
    <property type="project" value="UniProtKB-KW"/>
</dbReference>
<protein>
    <recommendedName>
        <fullName evidence="18">Ras-related protein Rab-36</fullName>
        <ecNumber evidence="3">3.6.5.2</ecNumber>
    </recommendedName>
</protein>
<dbReference type="PRINTS" id="PR00449">
    <property type="entry name" value="RASTRNSFRMNG"/>
</dbReference>
<evidence type="ECO:0000256" key="7">
    <source>
        <dbReference type="ARBA" id="ARBA00022801"/>
    </source>
</evidence>
<keyword evidence="13" id="KW-0449">Lipoprotein</keyword>
<evidence type="ECO:0000256" key="15">
    <source>
        <dbReference type="ARBA" id="ARBA00037794"/>
    </source>
</evidence>
<evidence type="ECO:0000256" key="8">
    <source>
        <dbReference type="ARBA" id="ARBA00022842"/>
    </source>
</evidence>
<evidence type="ECO:0000256" key="17">
    <source>
        <dbReference type="ARBA" id="ARBA00058763"/>
    </source>
</evidence>
<evidence type="ECO:0000256" key="10">
    <source>
        <dbReference type="ARBA" id="ARBA00023034"/>
    </source>
</evidence>
<dbReference type="InterPro" id="IPR050227">
    <property type="entry name" value="Rab"/>
</dbReference>
<dbReference type="InterPro" id="IPR001806">
    <property type="entry name" value="Small_GTPase"/>
</dbReference>
<evidence type="ECO:0000256" key="12">
    <source>
        <dbReference type="ARBA" id="ARBA00023136"/>
    </source>
</evidence>
<keyword evidence="10" id="KW-0333">Golgi apparatus</keyword>
<dbReference type="EMBL" id="BDGG01000001">
    <property type="protein sequence ID" value="GAU89804.1"/>
    <property type="molecule type" value="Genomic_DNA"/>
</dbReference>
<dbReference type="InterPro" id="IPR027417">
    <property type="entry name" value="P-loop_NTPase"/>
</dbReference>